<dbReference type="CDD" id="cd03801">
    <property type="entry name" value="GT4_PimA-like"/>
    <property type="match status" value="1"/>
</dbReference>
<dbReference type="CAZy" id="GT4">
    <property type="family name" value="Glycosyltransferase Family 4"/>
</dbReference>
<evidence type="ECO:0000313" key="2">
    <source>
        <dbReference type="EMBL" id="ABQ29519.1"/>
    </source>
</evidence>
<feature type="domain" description="Glycosyl transferase family 1" evidence="1">
    <location>
        <begin position="171"/>
        <end position="324"/>
    </location>
</feature>
<dbReference type="KEGG" id="acr:Acry_0292"/>
<dbReference type="Gene3D" id="3.40.50.2000">
    <property type="entry name" value="Glycogen Phosphorylase B"/>
    <property type="match status" value="2"/>
</dbReference>
<dbReference type="HOGENOM" id="CLU_796569_0_0_5"/>
<dbReference type="EMBL" id="CP000697">
    <property type="protein sequence ID" value="ABQ29519.1"/>
    <property type="molecule type" value="Genomic_DNA"/>
</dbReference>
<evidence type="ECO:0000313" key="3">
    <source>
        <dbReference type="Proteomes" id="UP000000245"/>
    </source>
</evidence>
<dbReference type="PANTHER" id="PTHR12526">
    <property type="entry name" value="GLYCOSYLTRANSFERASE"/>
    <property type="match status" value="1"/>
</dbReference>
<proteinExistence type="predicted"/>
<name>A5FV87_ACICJ</name>
<dbReference type="SUPFAM" id="SSF53756">
    <property type="entry name" value="UDP-Glycosyltransferase/glycogen phosphorylase"/>
    <property type="match status" value="1"/>
</dbReference>
<dbReference type="eggNOG" id="COG0438">
    <property type="taxonomic scope" value="Bacteria"/>
</dbReference>
<evidence type="ECO:0000259" key="1">
    <source>
        <dbReference type="Pfam" id="PF00534"/>
    </source>
</evidence>
<keyword evidence="2" id="KW-0808">Transferase</keyword>
<dbReference type="Pfam" id="PF00534">
    <property type="entry name" value="Glycos_transf_1"/>
    <property type="match status" value="1"/>
</dbReference>
<dbReference type="AlphaFoldDB" id="A5FV87"/>
<reference evidence="2 3" key="1">
    <citation type="submission" date="2007-05" db="EMBL/GenBank/DDBJ databases">
        <title>Complete sequence of chromosome of Acidiphilium cryptum JF-5.</title>
        <authorList>
            <consortium name="US DOE Joint Genome Institute"/>
            <person name="Copeland A."/>
            <person name="Lucas S."/>
            <person name="Lapidus A."/>
            <person name="Barry K."/>
            <person name="Detter J.C."/>
            <person name="Glavina del Rio T."/>
            <person name="Hammon N."/>
            <person name="Israni S."/>
            <person name="Dalin E."/>
            <person name="Tice H."/>
            <person name="Pitluck S."/>
            <person name="Sims D."/>
            <person name="Brettin T."/>
            <person name="Bruce D."/>
            <person name="Han C."/>
            <person name="Schmutz J."/>
            <person name="Larimer F."/>
            <person name="Land M."/>
            <person name="Hauser L."/>
            <person name="Kyrpides N."/>
            <person name="Kim E."/>
            <person name="Magnuson T."/>
            <person name="Richardson P."/>
        </authorList>
    </citation>
    <scope>NUCLEOTIDE SEQUENCE [LARGE SCALE GENOMIC DNA]</scope>
    <source>
        <strain evidence="2 3">JF-5</strain>
    </source>
</reference>
<organism evidence="2 3">
    <name type="scientific">Acidiphilium cryptum (strain JF-5)</name>
    <dbReference type="NCBI Taxonomy" id="349163"/>
    <lineage>
        <taxon>Bacteria</taxon>
        <taxon>Pseudomonadati</taxon>
        <taxon>Pseudomonadota</taxon>
        <taxon>Alphaproteobacteria</taxon>
        <taxon>Acetobacterales</taxon>
        <taxon>Acidocellaceae</taxon>
        <taxon>Acidiphilium</taxon>
    </lineage>
</organism>
<protein>
    <submittedName>
        <fullName evidence="2">Glycosyl transferase, group 1</fullName>
    </submittedName>
</protein>
<gene>
    <name evidence="2" type="ordered locus">Acry_0292</name>
</gene>
<sequence length="349" mass="38620">MKIALVSSVEPFVNGGYRNIVNWLVEPLQAAGHQVETIWLPFYDESNPLEQMWAYRLMDLESSCDRIVCFRPPAHLIPHTKKIVWFIHHFRIFYDLWGTPYSPISDTPSTRALRDAVMRMDEAALAEARLTFANSHVVADRLKRFSGVEAKVLFPPVESPECFHCQDYGEEIVSVCRFESHKRQHLLAEAMALTRTPVRLRLCGRSQNDSYFASVRSAAGSAADRVTIEARWISEAEKVERLAGALASVYAPFDEDSYGYPTIEAAHASKATITTTDSGGVSEFVIDGANGMIVPPTAEALAHAFDTLYADRALARRLGEAARARVAELGINWPSVVAALTAPLPGDAP</sequence>
<dbReference type="InterPro" id="IPR001296">
    <property type="entry name" value="Glyco_trans_1"/>
</dbReference>
<keyword evidence="3" id="KW-1185">Reference proteome</keyword>
<dbReference type="STRING" id="349163.Acry_0292"/>
<dbReference type="GO" id="GO:0016757">
    <property type="term" value="F:glycosyltransferase activity"/>
    <property type="evidence" value="ECO:0007669"/>
    <property type="project" value="InterPro"/>
</dbReference>
<dbReference type="PANTHER" id="PTHR12526:SF635">
    <property type="entry name" value="GLYCOSYL TRANSFERASE GROUP 1"/>
    <property type="match status" value="1"/>
</dbReference>
<dbReference type="Proteomes" id="UP000000245">
    <property type="component" value="Chromosome"/>
</dbReference>
<dbReference type="RefSeq" id="WP_011941420.1">
    <property type="nucleotide sequence ID" value="NC_009484.1"/>
</dbReference>
<accession>A5FV87</accession>